<dbReference type="CDD" id="cd01949">
    <property type="entry name" value="GGDEF"/>
    <property type="match status" value="1"/>
</dbReference>
<dbReference type="Pfam" id="PF00990">
    <property type="entry name" value="GGDEF"/>
    <property type="match status" value="1"/>
</dbReference>
<dbReference type="GO" id="GO:0052621">
    <property type="term" value="F:diguanylate cyclase activity"/>
    <property type="evidence" value="ECO:0007669"/>
    <property type="project" value="UniProtKB-EC"/>
</dbReference>
<dbReference type="NCBIfam" id="TIGR00254">
    <property type="entry name" value="GGDEF"/>
    <property type="match status" value="1"/>
</dbReference>
<dbReference type="AlphaFoldDB" id="A0A323UZI7"/>
<evidence type="ECO:0000259" key="4">
    <source>
        <dbReference type="PROSITE" id="PS50887"/>
    </source>
</evidence>
<evidence type="ECO:0000313" key="6">
    <source>
        <dbReference type="Proteomes" id="UP000248259"/>
    </source>
</evidence>
<dbReference type="GO" id="GO:0005886">
    <property type="term" value="C:plasma membrane"/>
    <property type="evidence" value="ECO:0007669"/>
    <property type="project" value="TreeGrafter"/>
</dbReference>
<feature type="domain" description="PAS" evidence="2">
    <location>
        <begin position="42"/>
        <end position="100"/>
    </location>
</feature>
<evidence type="ECO:0000256" key="1">
    <source>
        <dbReference type="ARBA" id="ARBA00012528"/>
    </source>
</evidence>
<reference evidence="5 6" key="1">
    <citation type="submission" date="2018-06" db="EMBL/GenBank/DDBJ databases">
        <title>Azoarcus communis strain SWub3 genome.</title>
        <authorList>
            <person name="Zorraquino Salvo V."/>
            <person name="Toubiana D."/>
            <person name="Blumwald E."/>
        </authorList>
    </citation>
    <scope>NUCLEOTIDE SEQUENCE [LARGE SCALE GENOMIC DNA]</scope>
    <source>
        <strain evidence="5 6">SWub3</strain>
    </source>
</reference>
<dbReference type="PROSITE" id="PS50112">
    <property type="entry name" value="PAS"/>
    <property type="match status" value="1"/>
</dbReference>
<proteinExistence type="predicted"/>
<dbReference type="InterPro" id="IPR035965">
    <property type="entry name" value="PAS-like_dom_sf"/>
</dbReference>
<dbReference type="SMART" id="SM00267">
    <property type="entry name" value="GGDEF"/>
    <property type="match status" value="1"/>
</dbReference>
<dbReference type="InterPro" id="IPR043128">
    <property type="entry name" value="Rev_trsase/Diguanyl_cyclase"/>
</dbReference>
<dbReference type="SUPFAM" id="SSF55073">
    <property type="entry name" value="Nucleotide cyclase"/>
    <property type="match status" value="1"/>
</dbReference>
<dbReference type="Gene3D" id="3.30.70.270">
    <property type="match status" value="1"/>
</dbReference>
<dbReference type="OrthoDB" id="9813903at2"/>
<dbReference type="Pfam" id="PF08448">
    <property type="entry name" value="PAS_4"/>
    <property type="match status" value="1"/>
</dbReference>
<dbReference type="EC" id="2.7.7.65" evidence="1"/>
<dbReference type="GO" id="GO:1902201">
    <property type="term" value="P:negative regulation of bacterial-type flagellum-dependent cell motility"/>
    <property type="evidence" value="ECO:0007669"/>
    <property type="project" value="TreeGrafter"/>
</dbReference>
<sequence length="347" mass="38465">MYTNPGTTPADQVSIPDIQTEGGVCASAGFMLAEGVDRCPIPIFVLNHEHSILHWNRALASLSGHPAEAMIGTQLQWQAFYPSARPTLADLILEGALEGDVDRFYHGKFRRSQLIEGAFEAEDFFPEIGTEGRWLFFTAAPLRNAEGHTVGAIETLQDVTEQKRAEQALRDSEKRYRLLSITDALTGLYNSRHFFSNLQSECERASRYHQPLSLLLLDADNFKQLNDTHGHLEGDHVLQALARVILLCVRSTDSAFRYGGEEFAVLLPGTSLDAATQLANRLCEMFASTPLQLSSSAVIRCTVSVGVSEYQPGEKPSAFMRRADEGIYEAKRLGRNRVVPISHRGED</sequence>
<dbReference type="InterPro" id="IPR000160">
    <property type="entry name" value="GGDEF_dom"/>
</dbReference>
<dbReference type="PROSITE" id="PS50113">
    <property type="entry name" value="PAC"/>
    <property type="match status" value="1"/>
</dbReference>
<dbReference type="InterPro" id="IPR000014">
    <property type="entry name" value="PAS"/>
</dbReference>
<dbReference type="InterPro" id="IPR013656">
    <property type="entry name" value="PAS_4"/>
</dbReference>
<evidence type="ECO:0000259" key="2">
    <source>
        <dbReference type="PROSITE" id="PS50112"/>
    </source>
</evidence>
<gene>
    <name evidence="5" type="ORF">DNK49_05250</name>
</gene>
<name>A0A323UZI7_9RHOO</name>
<keyword evidence="6" id="KW-1185">Reference proteome</keyword>
<dbReference type="InterPro" id="IPR050469">
    <property type="entry name" value="Diguanylate_Cyclase"/>
</dbReference>
<dbReference type="FunFam" id="3.30.70.270:FF:000001">
    <property type="entry name" value="Diguanylate cyclase domain protein"/>
    <property type="match status" value="1"/>
</dbReference>
<dbReference type="PANTHER" id="PTHR45138">
    <property type="entry name" value="REGULATORY COMPONENTS OF SENSORY TRANSDUCTION SYSTEM"/>
    <property type="match status" value="1"/>
</dbReference>
<dbReference type="PANTHER" id="PTHR45138:SF5">
    <property type="entry name" value="BIFUNCTIONAL PERIPLASMIC SUBSTRATE BINDING PROTEIN_CYTOPLASMIC DIGUANYLATE CYCLASE"/>
    <property type="match status" value="1"/>
</dbReference>
<dbReference type="Proteomes" id="UP000248259">
    <property type="component" value="Unassembled WGS sequence"/>
</dbReference>
<dbReference type="GO" id="GO:0043709">
    <property type="term" value="P:cell adhesion involved in single-species biofilm formation"/>
    <property type="evidence" value="ECO:0007669"/>
    <property type="project" value="TreeGrafter"/>
</dbReference>
<dbReference type="CDD" id="cd00130">
    <property type="entry name" value="PAS"/>
    <property type="match status" value="1"/>
</dbReference>
<feature type="domain" description="PAC" evidence="3">
    <location>
        <begin position="119"/>
        <end position="171"/>
    </location>
</feature>
<dbReference type="Gene3D" id="3.30.450.20">
    <property type="entry name" value="PAS domain"/>
    <property type="match status" value="1"/>
</dbReference>
<feature type="domain" description="GGDEF" evidence="4">
    <location>
        <begin position="210"/>
        <end position="343"/>
    </location>
</feature>
<dbReference type="SUPFAM" id="SSF55785">
    <property type="entry name" value="PYP-like sensor domain (PAS domain)"/>
    <property type="match status" value="1"/>
</dbReference>
<evidence type="ECO:0000259" key="3">
    <source>
        <dbReference type="PROSITE" id="PS50113"/>
    </source>
</evidence>
<organism evidence="5 6">
    <name type="scientific">Parazoarcus communis SWub3 = DSM 12120</name>
    <dbReference type="NCBI Taxonomy" id="1121029"/>
    <lineage>
        <taxon>Bacteria</taxon>
        <taxon>Pseudomonadati</taxon>
        <taxon>Pseudomonadota</taxon>
        <taxon>Betaproteobacteria</taxon>
        <taxon>Rhodocyclales</taxon>
        <taxon>Zoogloeaceae</taxon>
        <taxon>Parazoarcus</taxon>
    </lineage>
</organism>
<dbReference type="PROSITE" id="PS50887">
    <property type="entry name" value="GGDEF"/>
    <property type="match status" value="1"/>
</dbReference>
<accession>A0A323UZI7</accession>
<dbReference type="InterPro" id="IPR000700">
    <property type="entry name" value="PAS-assoc_C"/>
</dbReference>
<evidence type="ECO:0000313" key="5">
    <source>
        <dbReference type="EMBL" id="PZA17925.1"/>
    </source>
</evidence>
<comment type="caution">
    <text evidence="5">The sequence shown here is derived from an EMBL/GenBank/DDBJ whole genome shotgun (WGS) entry which is preliminary data.</text>
</comment>
<dbReference type="InterPro" id="IPR029787">
    <property type="entry name" value="Nucleotide_cyclase"/>
</dbReference>
<dbReference type="EMBL" id="QKOE01000002">
    <property type="protein sequence ID" value="PZA17925.1"/>
    <property type="molecule type" value="Genomic_DNA"/>
</dbReference>
<protein>
    <recommendedName>
        <fullName evidence="1">diguanylate cyclase</fullName>
        <ecNumber evidence="1">2.7.7.65</ecNumber>
    </recommendedName>
</protein>